<evidence type="ECO:0000256" key="1">
    <source>
        <dbReference type="SAM" id="Phobius"/>
    </source>
</evidence>
<dbReference type="OrthoDB" id="9780884at2"/>
<organism evidence="3 4">
    <name type="scientific">Oceanobacillus bengalensis</name>
    <dbReference type="NCBI Taxonomy" id="1435466"/>
    <lineage>
        <taxon>Bacteria</taxon>
        <taxon>Bacillati</taxon>
        <taxon>Bacillota</taxon>
        <taxon>Bacilli</taxon>
        <taxon>Bacillales</taxon>
        <taxon>Bacillaceae</taxon>
        <taxon>Oceanobacillus</taxon>
    </lineage>
</organism>
<keyword evidence="1" id="KW-1133">Transmembrane helix</keyword>
<keyword evidence="1" id="KW-0472">Membrane</keyword>
<dbReference type="EMBL" id="RBZO01000010">
    <property type="protein sequence ID" value="RKQ16120.1"/>
    <property type="molecule type" value="Genomic_DNA"/>
</dbReference>
<gene>
    <name evidence="3" type="ORF">D8M05_08455</name>
</gene>
<dbReference type="Pfam" id="PF00149">
    <property type="entry name" value="Metallophos"/>
    <property type="match status" value="1"/>
</dbReference>
<accession>A0A494Z0Y3</accession>
<dbReference type="RefSeq" id="WP_121130620.1">
    <property type="nucleotide sequence ID" value="NZ_JBHUFK010000026.1"/>
</dbReference>
<dbReference type="AlphaFoldDB" id="A0A494Z0Y3"/>
<dbReference type="PANTHER" id="PTHR31302">
    <property type="entry name" value="TRANSMEMBRANE PROTEIN WITH METALLOPHOSPHOESTERASE DOMAIN-RELATED"/>
    <property type="match status" value="1"/>
</dbReference>
<sequence>MKNYISIFLFAIPLFIYYMLYKAHHDKISDTSIYDEKLPTAFEGLRIFFISDIHRRRIKDSTLKAIGNNVDIVVIGGDLTEKHVPLNRTKNNLSKLRRWNVPIYFVWGNNDYEIDVCGLSNLLEQENVTILTNDSSNVRRDNAVISIVGLDCATYHEPDVELARKNAQGTYQILVTHIPNSFYKLDQSIQNQFNLVLSGHTHGGQMRLFGLGPYERGSLNKIRNTNILVSEGYGYTILPFRIGTNAECHILTLQR</sequence>
<dbReference type="InterPro" id="IPR051158">
    <property type="entry name" value="Metallophosphoesterase_sf"/>
</dbReference>
<dbReference type="GO" id="GO:0009245">
    <property type="term" value="P:lipid A biosynthetic process"/>
    <property type="evidence" value="ECO:0007669"/>
    <property type="project" value="TreeGrafter"/>
</dbReference>
<dbReference type="PANTHER" id="PTHR31302:SF32">
    <property type="entry name" value="PHOSPHOESTERASE"/>
    <property type="match status" value="1"/>
</dbReference>
<evidence type="ECO:0000313" key="3">
    <source>
        <dbReference type="EMBL" id="RKQ16120.1"/>
    </source>
</evidence>
<protein>
    <submittedName>
        <fullName evidence="3">Metallophosphoesterase</fullName>
    </submittedName>
</protein>
<keyword evidence="1" id="KW-0812">Transmembrane</keyword>
<feature type="domain" description="Calcineurin-like phosphoesterase" evidence="2">
    <location>
        <begin position="45"/>
        <end position="203"/>
    </location>
</feature>
<evidence type="ECO:0000313" key="4">
    <source>
        <dbReference type="Proteomes" id="UP000281813"/>
    </source>
</evidence>
<name>A0A494Z0Y3_9BACI</name>
<comment type="caution">
    <text evidence="3">The sequence shown here is derived from an EMBL/GenBank/DDBJ whole genome shotgun (WGS) entry which is preliminary data.</text>
</comment>
<evidence type="ECO:0000259" key="2">
    <source>
        <dbReference type="Pfam" id="PF00149"/>
    </source>
</evidence>
<proteinExistence type="predicted"/>
<dbReference type="Proteomes" id="UP000281813">
    <property type="component" value="Unassembled WGS sequence"/>
</dbReference>
<keyword evidence="4" id="KW-1185">Reference proteome</keyword>
<dbReference type="GO" id="GO:0016020">
    <property type="term" value="C:membrane"/>
    <property type="evidence" value="ECO:0007669"/>
    <property type="project" value="GOC"/>
</dbReference>
<dbReference type="SUPFAM" id="SSF56300">
    <property type="entry name" value="Metallo-dependent phosphatases"/>
    <property type="match status" value="1"/>
</dbReference>
<feature type="transmembrane region" description="Helical" evidence="1">
    <location>
        <begin position="6"/>
        <end position="21"/>
    </location>
</feature>
<reference evidence="3 4" key="1">
    <citation type="journal article" date="2015" name="Antonie Van Leeuwenhoek">
        <title>Oceanobacillus bengalensis sp. nov., a bacterium isolated from seawater of the Bay of Bengal.</title>
        <authorList>
            <person name="Yongchang O."/>
            <person name="Xiang W."/>
            <person name="Wang G."/>
        </authorList>
    </citation>
    <scope>NUCLEOTIDE SEQUENCE [LARGE SCALE GENOMIC DNA]</scope>
    <source>
        <strain evidence="3 4">MCCC 1K00260</strain>
    </source>
</reference>
<dbReference type="Gene3D" id="3.60.21.10">
    <property type="match status" value="1"/>
</dbReference>
<dbReference type="GO" id="GO:0008758">
    <property type="term" value="F:UDP-2,3-diacylglucosamine hydrolase activity"/>
    <property type="evidence" value="ECO:0007669"/>
    <property type="project" value="TreeGrafter"/>
</dbReference>
<dbReference type="InterPro" id="IPR004843">
    <property type="entry name" value="Calcineurin-like_PHP"/>
</dbReference>
<dbReference type="InterPro" id="IPR029052">
    <property type="entry name" value="Metallo-depent_PP-like"/>
</dbReference>